<dbReference type="EMBL" id="CADEBC010000135">
    <property type="protein sequence ID" value="CAB3223695.1"/>
    <property type="molecule type" value="Genomic_DNA"/>
</dbReference>
<dbReference type="AlphaFoldDB" id="A0A8S1ARJ7"/>
<evidence type="ECO:0000313" key="3">
    <source>
        <dbReference type="EMBL" id="CAB3247559.1"/>
    </source>
</evidence>
<gene>
    <name evidence="3" type="ORF">APLA_LOCUS12010</name>
    <name evidence="2" type="ORF">APLA_LOCUS1771</name>
</gene>
<evidence type="ECO:0000313" key="5">
    <source>
        <dbReference type="Proteomes" id="UP000494256"/>
    </source>
</evidence>
<dbReference type="Proteomes" id="UP000494256">
    <property type="component" value="Unassembled WGS sequence"/>
</dbReference>
<name>A0A8S1ARJ7_ARCPL</name>
<feature type="region of interest" description="Disordered" evidence="1">
    <location>
        <begin position="1"/>
        <end position="24"/>
    </location>
</feature>
<organism evidence="3 5">
    <name type="scientific">Arctia plantaginis</name>
    <name type="common">Wood tiger moth</name>
    <name type="synonym">Phalaena plantaginis</name>
    <dbReference type="NCBI Taxonomy" id="874455"/>
    <lineage>
        <taxon>Eukaryota</taxon>
        <taxon>Metazoa</taxon>
        <taxon>Ecdysozoa</taxon>
        <taxon>Arthropoda</taxon>
        <taxon>Hexapoda</taxon>
        <taxon>Insecta</taxon>
        <taxon>Pterygota</taxon>
        <taxon>Neoptera</taxon>
        <taxon>Endopterygota</taxon>
        <taxon>Lepidoptera</taxon>
        <taxon>Glossata</taxon>
        <taxon>Ditrysia</taxon>
        <taxon>Noctuoidea</taxon>
        <taxon>Erebidae</taxon>
        <taxon>Arctiinae</taxon>
        <taxon>Arctia</taxon>
    </lineage>
</organism>
<protein>
    <submittedName>
        <fullName evidence="3">Uncharacterized protein</fullName>
    </submittedName>
</protein>
<feature type="compositionally biased region" description="Polar residues" evidence="1">
    <location>
        <begin position="11"/>
        <end position="23"/>
    </location>
</feature>
<evidence type="ECO:0000313" key="4">
    <source>
        <dbReference type="Proteomes" id="UP000494106"/>
    </source>
</evidence>
<accession>A0A8S1ARJ7</accession>
<sequence length="86" mass="9501">MGDDTKEQSGSRRQISRIDTSSLEVALRPRASGLTHTNTSAPYKRILKYKRGKLLARQCPMATIPSASLALAERSSEPQSYHTTPK</sequence>
<proteinExistence type="predicted"/>
<keyword evidence="4" id="KW-1185">Reference proteome</keyword>
<dbReference type="EMBL" id="CADEBD010000337">
    <property type="protein sequence ID" value="CAB3247559.1"/>
    <property type="molecule type" value="Genomic_DNA"/>
</dbReference>
<evidence type="ECO:0000313" key="2">
    <source>
        <dbReference type="EMBL" id="CAB3223695.1"/>
    </source>
</evidence>
<comment type="caution">
    <text evidence="3">The sequence shown here is derived from an EMBL/GenBank/DDBJ whole genome shotgun (WGS) entry which is preliminary data.</text>
</comment>
<dbReference type="OrthoDB" id="7112254at2759"/>
<evidence type="ECO:0000256" key="1">
    <source>
        <dbReference type="SAM" id="MobiDB-lite"/>
    </source>
</evidence>
<reference evidence="4 5" key="1">
    <citation type="submission" date="2020-04" db="EMBL/GenBank/DDBJ databases">
        <authorList>
            <person name="Wallbank WR R."/>
            <person name="Pardo Diaz C."/>
            <person name="Kozak K."/>
            <person name="Martin S."/>
            <person name="Jiggins C."/>
            <person name="Moest M."/>
            <person name="Warren A I."/>
            <person name="Byers J.R.P. K."/>
            <person name="Montejo-Kovacevich G."/>
            <person name="Yen C E."/>
        </authorList>
    </citation>
    <scope>NUCLEOTIDE SEQUENCE [LARGE SCALE GENOMIC DNA]</scope>
</reference>
<dbReference type="Proteomes" id="UP000494106">
    <property type="component" value="Unassembled WGS sequence"/>
</dbReference>
<feature type="compositionally biased region" description="Basic and acidic residues" evidence="1">
    <location>
        <begin position="1"/>
        <end position="10"/>
    </location>
</feature>